<dbReference type="SUPFAM" id="SSF50249">
    <property type="entry name" value="Nucleic acid-binding proteins"/>
    <property type="match status" value="1"/>
</dbReference>
<dbReference type="GO" id="GO:0006281">
    <property type="term" value="P:DNA repair"/>
    <property type="evidence" value="ECO:0007669"/>
    <property type="project" value="UniProtKB-KW"/>
</dbReference>
<comment type="function">
    <text evidence="1 15">DNA ligase that catalyzes the formation of phosphodiester linkages between 5'-phosphoryl and 3'-hydroxyl groups in double-stranded DNA using NAD as a coenzyme and as the energy source for the reaction. It is essential for DNA replication and repair of damaged DNA.</text>
</comment>
<accession>A0A841T4U5</accession>
<evidence type="ECO:0000313" key="18">
    <source>
        <dbReference type="Proteomes" id="UP000574133"/>
    </source>
</evidence>
<keyword evidence="18" id="KW-1185">Reference proteome</keyword>
<dbReference type="PANTHER" id="PTHR23389:SF9">
    <property type="entry name" value="DNA LIGASE"/>
    <property type="match status" value="1"/>
</dbReference>
<proteinExistence type="inferred from homology"/>
<feature type="binding site" evidence="15">
    <location>
        <begin position="31"/>
        <end position="35"/>
    </location>
    <ligand>
        <name>NAD(+)</name>
        <dbReference type="ChEBI" id="CHEBI:57540"/>
    </ligand>
</feature>
<dbReference type="FunFam" id="1.10.287.610:FF:000002">
    <property type="entry name" value="DNA ligase"/>
    <property type="match status" value="1"/>
</dbReference>
<dbReference type="GO" id="GO:0046872">
    <property type="term" value="F:metal ion binding"/>
    <property type="evidence" value="ECO:0007669"/>
    <property type="project" value="UniProtKB-KW"/>
</dbReference>
<feature type="binding site" evidence="15">
    <location>
        <position position="307"/>
    </location>
    <ligand>
        <name>NAD(+)</name>
        <dbReference type="ChEBI" id="CHEBI:57540"/>
    </ligand>
</feature>
<feature type="binding site" evidence="15">
    <location>
        <position position="419"/>
    </location>
    <ligand>
        <name>Zn(2+)</name>
        <dbReference type="ChEBI" id="CHEBI:29105"/>
    </ligand>
</feature>
<evidence type="ECO:0000256" key="4">
    <source>
        <dbReference type="ARBA" id="ARBA00022598"/>
    </source>
</evidence>
<dbReference type="PANTHER" id="PTHR23389">
    <property type="entry name" value="CHROMOSOME TRANSMISSION FIDELITY FACTOR 18"/>
    <property type="match status" value="1"/>
</dbReference>
<dbReference type="Pfam" id="PF03119">
    <property type="entry name" value="DNA_ligase_ZBD"/>
    <property type="match status" value="1"/>
</dbReference>
<feature type="domain" description="BRCT" evidence="16">
    <location>
        <begin position="586"/>
        <end position="663"/>
    </location>
</feature>
<dbReference type="GO" id="GO:0003677">
    <property type="term" value="F:DNA binding"/>
    <property type="evidence" value="ECO:0007669"/>
    <property type="project" value="InterPro"/>
</dbReference>
<feature type="binding site" evidence="15">
    <location>
        <position position="424"/>
    </location>
    <ligand>
        <name>Zn(2+)</name>
        <dbReference type="ChEBI" id="CHEBI:29105"/>
    </ligand>
</feature>
<evidence type="ECO:0000256" key="11">
    <source>
        <dbReference type="ARBA" id="ARBA00023204"/>
    </source>
</evidence>
<dbReference type="InterPro" id="IPR004149">
    <property type="entry name" value="Znf_DNAligase_C4"/>
</dbReference>
<sequence length="663" mass="74358">MEIKERIEQLRTLIKYHNERYYDLDEPEITDYEYDQLLDELKKLESQYPEFNISDSPTKKVGGAVKRELRKVRHDVPVISLQDVFNKDEVYAFVEKVKSQIPDSKFVVETKIDGLTVLLRYREGNLVEGITRGNGEEGESVYENLLEIKSIPQTIPTTLPYVEVRGEVYMSNEAFEMIMKKQQESGGKTYKTARNLAAGSLRQLDPQIVRERNLDIFVFNLEISEGKEFVSHAESLEWLSSLGFSVVPDYQICSTADEVWESISTIGEKRWELPFGIDGAVVKVDNLDDRKVLGSTSKVPRWAIAFKYPPEQKETVVEDIKVQVGRTGRLAPLAILTPVKLAGTTVSKASLHNQDYIDAKDIRIGDTVVIQKAGDIIPEVIRSIPEKRPTNAIKYMIPDTCPICNSPTVRDENGADIRCGGDECLAQLIRGITYFASKDAMDIEGFGPSTVESLMSEGYIKNIADIYHLKEYRDELIEKGIVGREKSVDNLLKAIEKSKDNDLDQLITGFGIKNVGKQTARVLTSSFADIDEISNATYDQLIMLPDFGETVANSVLSFFSFNSTHDLIEKLKKAGVNTQSKVSEISRDDRFAGKTFVITGTLPNLKRDEATRLIQMYGGKVSGSVSKKTSFVLAGEEAGSKLTKAEELGVKIIDEEEFNNMLK</sequence>
<comment type="caution">
    <text evidence="17">The sequence shown here is derived from an EMBL/GenBank/DDBJ whole genome shotgun (WGS) entry which is preliminary data.</text>
</comment>
<evidence type="ECO:0000256" key="14">
    <source>
        <dbReference type="ARBA" id="ARBA00060881"/>
    </source>
</evidence>
<dbReference type="InterPro" id="IPR003583">
    <property type="entry name" value="Hlx-hairpin-Hlx_DNA-bd_motif"/>
</dbReference>
<gene>
    <name evidence="15 17" type="primary">ligA</name>
    <name evidence="17" type="ORF">H4Q31_03330</name>
</gene>
<feature type="binding site" evidence="15">
    <location>
        <position position="132"/>
    </location>
    <ligand>
        <name>NAD(+)</name>
        <dbReference type="ChEBI" id="CHEBI:57540"/>
    </ligand>
</feature>
<dbReference type="SUPFAM" id="SSF52113">
    <property type="entry name" value="BRCT domain"/>
    <property type="match status" value="1"/>
</dbReference>
<dbReference type="Pfam" id="PF12826">
    <property type="entry name" value="HHH_2"/>
    <property type="match status" value="1"/>
</dbReference>
<organism evidence="17 18">
    <name type="scientific">Cohnella lubricantis</name>
    <dbReference type="NCBI Taxonomy" id="2163172"/>
    <lineage>
        <taxon>Bacteria</taxon>
        <taxon>Bacillati</taxon>
        <taxon>Bacillota</taxon>
        <taxon>Bacilli</taxon>
        <taxon>Bacillales</taxon>
        <taxon>Paenibacillaceae</taxon>
        <taxon>Cohnella</taxon>
    </lineage>
</organism>
<keyword evidence="12 15" id="KW-0464">Manganese</keyword>
<dbReference type="Gene3D" id="1.10.287.610">
    <property type="entry name" value="Helix hairpin bin"/>
    <property type="match status" value="1"/>
</dbReference>
<dbReference type="GO" id="GO:0003911">
    <property type="term" value="F:DNA ligase (NAD+) activity"/>
    <property type="evidence" value="ECO:0007669"/>
    <property type="project" value="UniProtKB-UniRule"/>
</dbReference>
<feature type="binding site" evidence="15">
    <location>
        <position position="283"/>
    </location>
    <ligand>
        <name>NAD(+)</name>
        <dbReference type="ChEBI" id="CHEBI:57540"/>
    </ligand>
</feature>
<dbReference type="GO" id="GO:0006260">
    <property type="term" value="P:DNA replication"/>
    <property type="evidence" value="ECO:0007669"/>
    <property type="project" value="UniProtKB-KW"/>
</dbReference>
<feature type="binding site" evidence="15">
    <location>
        <begin position="80"/>
        <end position="81"/>
    </location>
    <ligand>
        <name>NAD(+)</name>
        <dbReference type="ChEBI" id="CHEBI:57540"/>
    </ligand>
</feature>
<dbReference type="SMART" id="SM00292">
    <property type="entry name" value="BRCT"/>
    <property type="match status" value="1"/>
</dbReference>
<dbReference type="Gene3D" id="1.10.150.20">
    <property type="entry name" value="5' to 3' exonuclease, C-terminal subdomain"/>
    <property type="match status" value="2"/>
</dbReference>
<keyword evidence="11 15" id="KW-0234">DNA repair</keyword>
<dbReference type="Pfam" id="PF01653">
    <property type="entry name" value="DNA_ligase_aden"/>
    <property type="match status" value="1"/>
</dbReference>
<dbReference type="InterPro" id="IPR013839">
    <property type="entry name" value="DNAligase_adenylation"/>
</dbReference>
<dbReference type="EMBL" id="JACJVN010000015">
    <property type="protein sequence ID" value="MBB6676354.1"/>
    <property type="molecule type" value="Genomic_DNA"/>
</dbReference>
<dbReference type="Gene3D" id="6.20.10.30">
    <property type="match status" value="1"/>
</dbReference>
<keyword evidence="4 15" id="KW-0436">Ligase</keyword>
<evidence type="ECO:0000256" key="13">
    <source>
        <dbReference type="ARBA" id="ARBA00034005"/>
    </source>
</evidence>
<dbReference type="CDD" id="cd00114">
    <property type="entry name" value="LIGANc"/>
    <property type="match status" value="1"/>
</dbReference>
<evidence type="ECO:0000313" key="17">
    <source>
        <dbReference type="EMBL" id="MBB6676354.1"/>
    </source>
</evidence>
<keyword evidence="5 15" id="KW-0235">DNA replication</keyword>
<dbReference type="Gene3D" id="3.40.50.10190">
    <property type="entry name" value="BRCT domain"/>
    <property type="match status" value="1"/>
</dbReference>
<protein>
    <recommendedName>
        <fullName evidence="3 15">DNA ligase</fullName>
        <ecNumber evidence="2 15">6.5.1.2</ecNumber>
    </recommendedName>
    <alternativeName>
        <fullName evidence="15">Polydeoxyribonucleotide synthase [NAD(+)]</fullName>
    </alternativeName>
</protein>
<evidence type="ECO:0000259" key="16">
    <source>
        <dbReference type="PROSITE" id="PS50172"/>
    </source>
</evidence>
<dbReference type="PIRSF" id="PIRSF001604">
    <property type="entry name" value="LigA"/>
    <property type="match status" value="1"/>
</dbReference>
<keyword evidence="6 15" id="KW-0479">Metal-binding</keyword>
<dbReference type="Pfam" id="PF03120">
    <property type="entry name" value="OB_DNA_ligase"/>
    <property type="match status" value="1"/>
</dbReference>
<dbReference type="InterPro" id="IPR013840">
    <property type="entry name" value="DNAligase_N"/>
</dbReference>
<evidence type="ECO:0000256" key="9">
    <source>
        <dbReference type="ARBA" id="ARBA00022842"/>
    </source>
</evidence>
<keyword evidence="10 15" id="KW-0520">NAD</keyword>
<dbReference type="InterPro" id="IPR010994">
    <property type="entry name" value="RuvA_2-like"/>
</dbReference>
<dbReference type="InterPro" id="IPR001679">
    <property type="entry name" value="DNA_ligase"/>
</dbReference>
<dbReference type="Gene3D" id="3.30.470.30">
    <property type="entry name" value="DNA ligase/mRNA capping enzyme"/>
    <property type="match status" value="1"/>
</dbReference>
<reference evidence="17 18" key="1">
    <citation type="submission" date="2020-08" db="EMBL/GenBank/DDBJ databases">
        <title>Cohnella phylogeny.</title>
        <authorList>
            <person name="Dunlap C."/>
        </authorList>
    </citation>
    <scope>NUCLEOTIDE SEQUENCE [LARGE SCALE GENOMIC DNA]</scope>
    <source>
        <strain evidence="17 18">DSM 103658</strain>
    </source>
</reference>
<comment type="similarity">
    <text evidence="14 15">Belongs to the NAD-dependent DNA ligase family. LigA subfamily.</text>
</comment>
<dbReference type="NCBIfam" id="TIGR00575">
    <property type="entry name" value="dnlj"/>
    <property type="match status" value="1"/>
</dbReference>
<keyword evidence="7 15" id="KW-0227">DNA damage</keyword>
<feature type="binding site" evidence="15">
    <location>
        <position position="401"/>
    </location>
    <ligand>
        <name>Zn(2+)</name>
        <dbReference type="ChEBI" id="CHEBI:29105"/>
    </ligand>
</feature>
<dbReference type="InterPro" id="IPR001357">
    <property type="entry name" value="BRCT_dom"/>
</dbReference>
<feature type="active site" description="N6-AMP-lysine intermediate" evidence="15">
    <location>
        <position position="111"/>
    </location>
</feature>
<comment type="cofactor">
    <cofactor evidence="15">
        <name>Mg(2+)</name>
        <dbReference type="ChEBI" id="CHEBI:18420"/>
    </cofactor>
    <cofactor evidence="15">
        <name>Mn(2+)</name>
        <dbReference type="ChEBI" id="CHEBI:29035"/>
    </cofactor>
</comment>
<evidence type="ECO:0000256" key="1">
    <source>
        <dbReference type="ARBA" id="ARBA00004067"/>
    </source>
</evidence>
<evidence type="ECO:0000256" key="15">
    <source>
        <dbReference type="HAMAP-Rule" id="MF_01588"/>
    </source>
</evidence>
<dbReference type="Gene3D" id="2.40.50.140">
    <property type="entry name" value="Nucleic acid-binding proteins"/>
    <property type="match status" value="1"/>
</dbReference>
<evidence type="ECO:0000256" key="6">
    <source>
        <dbReference type="ARBA" id="ARBA00022723"/>
    </source>
</evidence>
<dbReference type="NCBIfam" id="NF005932">
    <property type="entry name" value="PRK07956.1"/>
    <property type="match status" value="1"/>
</dbReference>
<feature type="binding site" evidence="15">
    <location>
        <position position="109"/>
    </location>
    <ligand>
        <name>NAD(+)</name>
        <dbReference type="ChEBI" id="CHEBI:57540"/>
    </ligand>
</feature>
<evidence type="ECO:0000256" key="3">
    <source>
        <dbReference type="ARBA" id="ARBA00013308"/>
    </source>
</evidence>
<dbReference type="SUPFAM" id="SSF56091">
    <property type="entry name" value="DNA ligase/mRNA capping enzyme, catalytic domain"/>
    <property type="match status" value="1"/>
</dbReference>
<dbReference type="GO" id="GO:0005829">
    <property type="term" value="C:cytosol"/>
    <property type="evidence" value="ECO:0007669"/>
    <property type="project" value="TreeGrafter"/>
</dbReference>
<dbReference type="InterPro" id="IPR036420">
    <property type="entry name" value="BRCT_dom_sf"/>
</dbReference>
<dbReference type="InterPro" id="IPR012340">
    <property type="entry name" value="NA-bd_OB-fold"/>
</dbReference>
<feature type="binding site" evidence="15">
    <location>
        <position position="404"/>
    </location>
    <ligand>
        <name>Zn(2+)</name>
        <dbReference type="ChEBI" id="CHEBI:29105"/>
    </ligand>
</feature>
<dbReference type="AlphaFoldDB" id="A0A841T4U5"/>
<dbReference type="SMART" id="SM00278">
    <property type="entry name" value="HhH1"/>
    <property type="match status" value="2"/>
</dbReference>
<evidence type="ECO:0000256" key="12">
    <source>
        <dbReference type="ARBA" id="ARBA00023211"/>
    </source>
</evidence>
<dbReference type="FunFam" id="2.40.50.140:FF:000012">
    <property type="entry name" value="DNA ligase"/>
    <property type="match status" value="1"/>
</dbReference>
<dbReference type="RefSeq" id="WP_185177648.1">
    <property type="nucleotide sequence ID" value="NZ_CBCSEP010000003.1"/>
</dbReference>
<dbReference type="PROSITE" id="PS50172">
    <property type="entry name" value="BRCT"/>
    <property type="match status" value="1"/>
</dbReference>
<dbReference type="Proteomes" id="UP000574133">
    <property type="component" value="Unassembled WGS sequence"/>
</dbReference>
<evidence type="ECO:0000256" key="5">
    <source>
        <dbReference type="ARBA" id="ARBA00022705"/>
    </source>
</evidence>
<dbReference type="EC" id="6.5.1.2" evidence="2 15"/>
<dbReference type="Pfam" id="PF22745">
    <property type="entry name" value="Nlig-Ia"/>
    <property type="match status" value="1"/>
</dbReference>
<evidence type="ECO:0000256" key="8">
    <source>
        <dbReference type="ARBA" id="ARBA00022833"/>
    </source>
</evidence>
<dbReference type="SMART" id="SM00532">
    <property type="entry name" value="LIGANc"/>
    <property type="match status" value="1"/>
</dbReference>
<dbReference type="Pfam" id="PF00533">
    <property type="entry name" value="BRCT"/>
    <property type="match status" value="1"/>
</dbReference>
<keyword evidence="8 15" id="KW-0862">Zinc</keyword>
<dbReference type="SUPFAM" id="SSF47781">
    <property type="entry name" value="RuvA domain 2-like"/>
    <property type="match status" value="1"/>
</dbReference>
<dbReference type="InterPro" id="IPR004150">
    <property type="entry name" value="NAD_DNA_ligase_OB"/>
</dbReference>
<dbReference type="InterPro" id="IPR041663">
    <property type="entry name" value="DisA/LigA_HHH"/>
</dbReference>
<feature type="binding site" evidence="15">
    <location>
        <position position="167"/>
    </location>
    <ligand>
        <name>NAD(+)</name>
        <dbReference type="ChEBI" id="CHEBI:57540"/>
    </ligand>
</feature>
<comment type="catalytic activity">
    <reaction evidence="13 15">
        <text>NAD(+) + (deoxyribonucleotide)n-3'-hydroxyl + 5'-phospho-(deoxyribonucleotide)m = (deoxyribonucleotide)n+m + AMP + beta-nicotinamide D-nucleotide.</text>
        <dbReference type="EC" id="6.5.1.2"/>
    </reaction>
</comment>
<keyword evidence="9 15" id="KW-0460">Magnesium</keyword>
<name>A0A841T4U5_9BACL</name>
<evidence type="ECO:0000256" key="10">
    <source>
        <dbReference type="ARBA" id="ARBA00023027"/>
    </source>
</evidence>
<dbReference type="HAMAP" id="MF_01588">
    <property type="entry name" value="DNA_ligase_A"/>
    <property type="match status" value="1"/>
</dbReference>
<evidence type="ECO:0000256" key="2">
    <source>
        <dbReference type="ARBA" id="ARBA00012722"/>
    </source>
</evidence>
<evidence type="ECO:0000256" key="7">
    <source>
        <dbReference type="ARBA" id="ARBA00022763"/>
    </source>
</evidence>